<sequence length="292" mass="32096">MTTLSIEGKPRDLGDGFMVRRLLPHLEARHVGPFVFFDHFGPASFDEDAGLDIRPHPHIGLATVSWLFEGAIRHRDSLGSLVDIHPGDVNWMTAGRGIVHSERTPPDERHRGHDVHGVQVWVALPAAYEDTAPEFHHHGKDSLPTVILEGGALVVVVGTAFGRESPVKVFAPMFLVEARLKRGTRLAMPDEHAEVGVYLVEGRARLGDLAVGPKEMAVSFGGERPALEIEEDALCMLFGGAPLDGERHLWWNFVARSRDTIEQAKADWASGNAVRFPPVPGDEHERIPLPSD</sequence>
<evidence type="ECO:0000313" key="7">
    <source>
        <dbReference type="Proteomes" id="UP001528850"/>
    </source>
</evidence>
<feature type="domain" description="Pirin C-terminal" evidence="5">
    <location>
        <begin position="176"/>
        <end position="272"/>
    </location>
</feature>
<comment type="similarity">
    <text evidence="1 2">Belongs to the pirin family.</text>
</comment>
<keyword evidence="7" id="KW-1185">Reference proteome</keyword>
<dbReference type="EMBL" id="JARJJS010000002">
    <property type="protein sequence ID" value="MDF4025418.1"/>
    <property type="molecule type" value="Genomic_DNA"/>
</dbReference>
<feature type="domain" description="Pirin N-terminal" evidence="4">
    <location>
        <begin position="18"/>
        <end position="122"/>
    </location>
</feature>
<evidence type="ECO:0000256" key="2">
    <source>
        <dbReference type="RuleBase" id="RU003457"/>
    </source>
</evidence>
<evidence type="ECO:0000256" key="1">
    <source>
        <dbReference type="ARBA" id="ARBA00008416"/>
    </source>
</evidence>
<evidence type="ECO:0000259" key="5">
    <source>
        <dbReference type="Pfam" id="PF05726"/>
    </source>
</evidence>
<reference evidence="6 7" key="1">
    <citation type="journal article" date="2024" name="Curr. Microbiol.">
        <title>Luteibacter sahnii sp. nov., A Novel Yellow-Colored Xanthomonadin Pigment Producing Probiotic Bacterium from Healthy Rice Seed Microbiome.</title>
        <authorList>
            <person name="Jaiswal G."/>
            <person name="Rana R."/>
            <person name="Nayak P.K."/>
            <person name="Chouhan R."/>
            <person name="Gandhi S.G."/>
            <person name="Patel H.K."/>
            <person name="Patil P.B."/>
        </authorList>
    </citation>
    <scope>NUCLEOTIDE SEQUENCE [LARGE SCALE GENOMIC DNA]</scope>
    <source>
        <strain evidence="6 7">PPL201</strain>
    </source>
</reference>
<gene>
    <name evidence="6" type="ORF">P3W24_10625</name>
</gene>
<feature type="compositionally biased region" description="Basic and acidic residues" evidence="3">
    <location>
        <begin position="281"/>
        <end position="292"/>
    </location>
</feature>
<dbReference type="Gene3D" id="2.60.120.10">
    <property type="entry name" value="Jelly Rolls"/>
    <property type="match status" value="2"/>
</dbReference>
<accession>A0ABT6BBB3</accession>
<organism evidence="6 7">
    <name type="scientific">Luteibacter sahnii</name>
    <dbReference type="NCBI Taxonomy" id="3021977"/>
    <lineage>
        <taxon>Bacteria</taxon>
        <taxon>Pseudomonadati</taxon>
        <taxon>Pseudomonadota</taxon>
        <taxon>Gammaproteobacteria</taxon>
        <taxon>Lysobacterales</taxon>
        <taxon>Rhodanobacteraceae</taxon>
        <taxon>Luteibacter</taxon>
    </lineage>
</organism>
<dbReference type="CDD" id="cd02909">
    <property type="entry name" value="cupin_pirin_N"/>
    <property type="match status" value="1"/>
</dbReference>
<dbReference type="Proteomes" id="UP001528850">
    <property type="component" value="Unassembled WGS sequence"/>
</dbReference>
<name>A0ABT6BBB3_9GAMM</name>
<feature type="region of interest" description="Disordered" evidence="3">
    <location>
        <begin position="272"/>
        <end position="292"/>
    </location>
</feature>
<dbReference type="InterPro" id="IPR003829">
    <property type="entry name" value="Pirin_N_dom"/>
</dbReference>
<dbReference type="InterPro" id="IPR008778">
    <property type="entry name" value="Pirin_C_dom"/>
</dbReference>
<evidence type="ECO:0000259" key="4">
    <source>
        <dbReference type="Pfam" id="PF02678"/>
    </source>
</evidence>
<evidence type="ECO:0000256" key="3">
    <source>
        <dbReference type="SAM" id="MobiDB-lite"/>
    </source>
</evidence>
<proteinExistence type="inferred from homology"/>
<dbReference type="RefSeq" id="WP_320549919.1">
    <property type="nucleotide sequence ID" value="NZ_JAQLOK010000001.1"/>
</dbReference>
<protein>
    <submittedName>
        <fullName evidence="6">Pirin family protein</fullName>
    </submittedName>
</protein>
<dbReference type="InterPro" id="IPR011051">
    <property type="entry name" value="RmlC_Cupin_sf"/>
</dbReference>
<dbReference type="Pfam" id="PF02678">
    <property type="entry name" value="Pirin"/>
    <property type="match status" value="1"/>
</dbReference>
<evidence type="ECO:0000313" key="6">
    <source>
        <dbReference type="EMBL" id="MDF4025418.1"/>
    </source>
</evidence>
<dbReference type="Pfam" id="PF05726">
    <property type="entry name" value="Pirin_C"/>
    <property type="match status" value="1"/>
</dbReference>
<dbReference type="SUPFAM" id="SSF51182">
    <property type="entry name" value="RmlC-like cupins"/>
    <property type="match status" value="1"/>
</dbReference>
<dbReference type="InterPro" id="IPR014710">
    <property type="entry name" value="RmlC-like_jellyroll"/>
</dbReference>
<comment type="caution">
    <text evidence="6">The sequence shown here is derived from an EMBL/GenBank/DDBJ whole genome shotgun (WGS) entry which is preliminary data.</text>
</comment>
<dbReference type="PANTHER" id="PTHR13903">
    <property type="entry name" value="PIRIN-RELATED"/>
    <property type="match status" value="1"/>
</dbReference>
<dbReference type="InterPro" id="IPR012093">
    <property type="entry name" value="Pirin"/>
</dbReference>
<dbReference type="PANTHER" id="PTHR13903:SF8">
    <property type="entry name" value="PIRIN"/>
    <property type="match status" value="1"/>
</dbReference>
<dbReference type="PIRSF" id="PIRSF006232">
    <property type="entry name" value="Pirin"/>
    <property type="match status" value="1"/>
</dbReference>